<proteinExistence type="predicted"/>
<evidence type="ECO:0000313" key="1">
    <source>
        <dbReference type="EMBL" id="GLW65925.1"/>
    </source>
</evidence>
<reference evidence="1" key="1">
    <citation type="submission" date="2023-02" db="EMBL/GenBank/DDBJ databases">
        <title>Actinomadura rubrobrunea NBRC 14622.</title>
        <authorList>
            <person name="Ichikawa N."/>
            <person name="Sato H."/>
            <person name="Tonouchi N."/>
        </authorList>
    </citation>
    <scope>NUCLEOTIDE SEQUENCE</scope>
    <source>
        <strain evidence="1">NBRC 14622</strain>
    </source>
</reference>
<protein>
    <submittedName>
        <fullName evidence="1">Uncharacterized protein</fullName>
    </submittedName>
</protein>
<accession>A0A9W6PXN1</accession>
<organism evidence="1 2">
    <name type="scientific">Actinomadura rubrobrunea</name>
    <dbReference type="NCBI Taxonomy" id="115335"/>
    <lineage>
        <taxon>Bacteria</taxon>
        <taxon>Bacillati</taxon>
        <taxon>Actinomycetota</taxon>
        <taxon>Actinomycetes</taxon>
        <taxon>Streptosporangiales</taxon>
        <taxon>Thermomonosporaceae</taxon>
        <taxon>Actinomadura</taxon>
    </lineage>
</organism>
<keyword evidence="2" id="KW-1185">Reference proteome</keyword>
<comment type="caution">
    <text evidence="1">The sequence shown here is derived from an EMBL/GenBank/DDBJ whole genome shotgun (WGS) entry which is preliminary data.</text>
</comment>
<dbReference type="EMBL" id="BSRZ01000011">
    <property type="protein sequence ID" value="GLW65925.1"/>
    <property type="molecule type" value="Genomic_DNA"/>
</dbReference>
<evidence type="ECO:0000313" key="2">
    <source>
        <dbReference type="Proteomes" id="UP001165124"/>
    </source>
</evidence>
<dbReference type="Proteomes" id="UP001165124">
    <property type="component" value="Unassembled WGS sequence"/>
</dbReference>
<dbReference type="AlphaFoldDB" id="A0A9W6PXN1"/>
<gene>
    <name evidence="1" type="ORF">Arub01_41690</name>
</gene>
<name>A0A9W6PXN1_9ACTN</name>
<sequence length="108" mass="11749">MTDRRGTPDTHDPLAALAVHLSARRLAVTMTADGLRVVNKDVPGCCDGSRHASDTVSCRPRQDDGGTPWFFTSWGEPIAPADQVEDAGMYVHAYLSRRPEQARPEATS</sequence>